<dbReference type="MEROPS" id="M16.019"/>
<sequence length="460" mass="50088">MSASASEVQPAPAATLAQQFTLKNGMTLIVKPDRRAPTAVHMVWVRVGSMDEVDGTSGVAHLLEHMMFKGTPTVKAGDFSRKVAALGGRENAFTSKDYTGYFQQTPSAKLEDVMRLESDRFANNIWTDEVFAKELEVVKEERRLRTEDKPHARLHEAMDAVIYQADPYRRPIVGWMSDLESMTADDARAFYRRWYTPTNAAVIVAGDVDVDAVRVLAEKYYGSLPVHALPQRKPRTEPEQTGLRRLDFKAPAEQAYVALAFKVPGLKPAGLPATAAAPTDATSDDALALTVLSAVLSGYDGARLPRALTLSDKPVADEAGAYYGLTARGPQLFTLYGIPAVGKTAAEVEAALRAQVALVAKDGVTEAELTRVKNRWVAGEVYKQDSVFNQARLLGVSWINGFPLGADQLLLERLRKVTAAQVQSVAAKYFGDDALTVATLLPQPVDATRKPRVPAVGLRH</sequence>
<dbReference type="InterPro" id="IPR011249">
    <property type="entry name" value="Metalloenz_LuxS/M16"/>
</dbReference>
<evidence type="ECO:0000256" key="2">
    <source>
        <dbReference type="ARBA" id="ARBA00007261"/>
    </source>
</evidence>
<dbReference type="SUPFAM" id="SSF63411">
    <property type="entry name" value="LuxS/MPP-like metallohydrolase"/>
    <property type="match status" value="2"/>
</dbReference>
<evidence type="ECO:0000313" key="6">
    <source>
        <dbReference type="EMBL" id="CBA26880.1"/>
    </source>
</evidence>
<dbReference type="InterPro" id="IPR007863">
    <property type="entry name" value="Peptidase_M16_C"/>
</dbReference>
<dbReference type="InterPro" id="IPR011765">
    <property type="entry name" value="Pept_M16_N"/>
</dbReference>
<evidence type="ECO:0008006" key="7">
    <source>
        <dbReference type="Google" id="ProtNLM"/>
    </source>
</evidence>
<evidence type="ECO:0000256" key="3">
    <source>
        <dbReference type="RuleBase" id="RU004447"/>
    </source>
</evidence>
<keyword evidence="6" id="KW-0378">Hydrolase</keyword>
<evidence type="ECO:0000256" key="1">
    <source>
        <dbReference type="ARBA" id="ARBA00001947"/>
    </source>
</evidence>
<dbReference type="PANTHER" id="PTHR11851">
    <property type="entry name" value="METALLOPROTEASE"/>
    <property type="match status" value="1"/>
</dbReference>
<dbReference type="GO" id="GO:0046872">
    <property type="term" value="F:metal ion binding"/>
    <property type="evidence" value="ECO:0007669"/>
    <property type="project" value="InterPro"/>
</dbReference>
<feature type="domain" description="Peptidase M16 N-terminal" evidence="4">
    <location>
        <begin position="34"/>
        <end position="173"/>
    </location>
</feature>
<proteinExistence type="inferred from homology"/>
<dbReference type="PANTHER" id="PTHR11851:SF49">
    <property type="entry name" value="MITOCHONDRIAL-PROCESSING PEPTIDASE SUBUNIT ALPHA"/>
    <property type="match status" value="1"/>
</dbReference>
<accession>C9Y797</accession>
<comment type="similarity">
    <text evidence="2 3">Belongs to the peptidase M16 family.</text>
</comment>
<evidence type="ECO:0000259" key="4">
    <source>
        <dbReference type="Pfam" id="PF00675"/>
    </source>
</evidence>
<dbReference type="Gene3D" id="3.30.830.10">
    <property type="entry name" value="Metalloenzyme, LuxS/M16 peptidase-like"/>
    <property type="match status" value="2"/>
</dbReference>
<comment type="cofactor">
    <cofactor evidence="1">
        <name>Zn(2+)</name>
        <dbReference type="ChEBI" id="CHEBI:29105"/>
    </cofactor>
</comment>
<dbReference type="InterPro" id="IPR050361">
    <property type="entry name" value="MPP/UQCRC_Complex"/>
</dbReference>
<dbReference type="EMBL" id="FN543103">
    <property type="protein sequence ID" value="CBA26880.1"/>
    <property type="molecule type" value="Genomic_DNA"/>
</dbReference>
<dbReference type="PROSITE" id="PS00143">
    <property type="entry name" value="INSULINASE"/>
    <property type="match status" value="1"/>
</dbReference>
<name>C9Y797_CURXX</name>
<dbReference type="GO" id="GO:0006508">
    <property type="term" value="P:proteolysis"/>
    <property type="evidence" value="ECO:0007669"/>
    <property type="project" value="InterPro"/>
</dbReference>
<organism evidence="6">
    <name type="scientific">Curvibacter symbiont subsp. Hydra magnipapillata</name>
    <dbReference type="NCBI Taxonomy" id="667019"/>
    <lineage>
        <taxon>Bacteria</taxon>
        <taxon>Pseudomonadati</taxon>
        <taxon>Pseudomonadota</taxon>
        <taxon>Betaproteobacteria</taxon>
        <taxon>Burkholderiales</taxon>
        <taxon>Comamonadaceae</taxon>
        <taxon>Curvibacter</taxon>
    </lineage>
</organism>
<evidence type="ECO:0000259" key="5">
    <source>
        <dbReference type="Pfam" id="PF05193"/>
    </source>
</evidence>
<feature type="domain" description="Peptidase M16 C-terminal" evidence="5">
    <location>
        <begin position="181"/>
        <end position="374"/>
    </location>
</feature>
<protein>
    <recommendedName>
        <fullName evidence="7">Peptidase M16</fullName>
    </recommendedName>
</protein>
<gene>
    <name evidence="6" type="ORF">Csp_G38850</name>
</gene>
<dbReference type="AlphaFoldDB" id="C9Y797"/>
<dbReference type="InterPro" id="IPR001431">
    <property type="entry name" value="Pept_M16_Zn_BS"/>
</dbReference>
<dbReference type="GO" id="GO:0004222">
    <property type="term" value="F:metalloendopeptidase activity"/>
    <property type="evidence" value="ECO:0007669"/>
    <property type="project" value="InterPro"/>
</dbReference>
<dbReference type="Pfam" id="PF05193">
    <property type="entry name" value="Peptidase_M16_C"/>
    <property type="match status" value="1"/>
</dbReference>
<reference evidence="6" key="1">
    <citation type="journal article" date="2010" name="Nature">
        <title>The Dynamic genome of Hydra.</title>
        <authorList>
            <person name="Chapman J.A."/>
            <person name="Kirkness E.F."/>
            <person name="Simakov O."/>
            <person name="Hampson S.E."/>
            <person name="Mitros T."/>
            <person name="Weinmaier T."/>
            <person name="Rattei T."/>
            <person name="Balasubramanian P.G."/>
            <person name="Borman J."/>
            <person name="Busam D."/>
            <person name="Disbennett K."/>
            <person name="Pfannkoch C."/>
            <person name="Sumin N."/>
            <person name="Sutton G."/>
            <person name="Viswanathan L."/>
            <person name="Walenz B."/>
            <person name="Goodstein D.M."/>
            <person name="Hellsten U."/>
            <person name="Kawashima T."/>
            <person name="Prochnik S.E."/>
            <person name="Putnam N.H."/>
            <person name="Shu S."/>
            <person name="Blumberg B."/>
            <person name="Dana C.E."/>
            <person name="Gee L."/>
            <person name="Kibler D.F."/>
            <person name="Law L."/>
            <person name="Lindgens D."/>
            <person name="Martinez D.E."/>
            <person name="Peng J."/>
            <person name="Wigge P.A."/>
            <person name="Bertulat B."/>
            <person name="Guder C."/>
            <person name="Nakamura Y."/>
            <person name="Ozbek S."/>
            <person name="Watanabe H."/>
            <person name="Khalturin K."/>
            <person name="Hemmrich G."/>
            <person name="Franke A."/>
            <person name="Augustin R."/>
            <person name="Fraune S."/>
            <person name="Hayakawa E."/>
            <person name="Hayakawa S."/>
            <person name="Hirose M."/>
            <person name="Hwang J."/>
            <person name="Ikeo K."/>
            <person name="Nishimiya-Fujisawa C."/>
            <person name="Ogura A."/>
            <person name="Takahashi T."/>
            <person name="Steinmetz P.R."/>
            <person name="Zhang X."/>
            <person name="Aufschnaiter R."/>
            <person name="Eder M.K."/>
            <person name="Gorny A.K."/>
            <person name="Salvenmoser W."/>
            <person name="Heimberg A.M."/>
            <person name="Wheeler B.M."/>
            <person name="Peterson K.J."/>
            <person name="Boettger A."/>
            <person name="Tischler P."/>
            <person name="Wolf A."/>
            <person name="Gojobori T."/>
            <person name="Remington K.A."/>
            <person name="Strausberg R.L."/>
            <person name="Venter J."/>
            <person name="Technau U."/>
            <person name="Hobmayer B."/>
            <person name="Bosch T.C."/>
            <person name="Holstein T.W."/>
            <person name="Fujisawa T."/>
            <person name="Bode H.R."/>
            <person name="David C.N."/>
            <person name="Rokhsar D.S."/>
            <person name="Steele R.E."/>
        </authorList>
    </citation>
    <scope>NUCLEOTIDE SEQUENCE</scope>
</reference>
<dbReference type="Pfam" id="PF00675">
    <property type="entry name" value="Peptidase_M16"/>
    <property type="match status" value="1"/>
</dbReference>